<evidence type="ECO:0000256" key="1">
    <source>
        <dbReference type="SAM" id="MobiDB-lite"/>
    </source>
</evidence>
<feature type="compositionally biased region" description="Low complexity" evidence="1">
    <location>
        <begin position="9"/>
        <end position="20"/>
    </location>
</feature>
<feature type="region of interest" description="Disordered" evidence="1">
    <location>
        <begin position="1"/>
        <end position="37"/>
    </location>
</feature>
<proteinExistence type="predicted"/>
<organism evidence="2 3">
    <name type="scientific">Candidatus Beckwithbacteria bacterium CG_4_9_14_0_2_um_filter_47_11</name>
    <dbReference type="NCBI Taxonomy" id="1974494"/>
    <lineage>
        <taxon>Bacteria</taxon>
        <taxon>Candidatus Beckwithiibacteriota</taxon>
    </lineage>
</organism>
<sequence length="526" mass="55656">MDDLGLQQTPLSPATASATAGQPSAPPVQPETPVITPPKKKFPFKPVIGTLVALLLVGGTVFLSRQLIQQRQTVEQQAVGQPGTCKDRSKTDCNGCGPEKGPDDKRYECVWRKGEDGEMECREGKECVNGKPPLVCEDLITDCTDNCAKGGESPPGPDGCYKCGGYNGNSEFCIKGSSQYTCFQVGVACKDWSLNTGCPTTPVNTYYCKGVTAFVPGGCAENDPLPGGVHYFNTTNTIAGPCGITGNWCGEIQVDQIKNASGQDCTNHDIPGCNSYEQLDDNCDENPPASPSPSPSPTATIPDCTSLTTTADLNNLKIGTEYSFQLTAGGTAPITGVRMSTYGNSCSDNPSDDPQTVAGPASGPGTYTIKWTPAKAGPFTAYGRIWNDGIAECRADCVDGPPRYLCPNAQACKLTGTVITDSIMSCVDLTKNIVAPKLNDTVTFTCQGANFSSVAPVAQFRTNLGGATFLKPFKPIALVNNQATTQIPISAVGNWLVQCRVCTDYDHTIVDNNDTNTYCTNWGQAN</sequence>
<accession>A0A2M8G3K0</accession>
<reference evidence="3" key="1">
    <citation type="submission" date="2017-09" db="EMBL/GenBank/DDBJ databases">
        <title>Depth-based differentiation of microbial function through sediment-hosted aquifers and enrichment of novel symbionts in the deep terrestrial subsurface.</title>
        <authorList>
            <person name="Probst A.J."/>
            <person name="Ladd B."/>
            <person name="Jarett J.K."/>
            <person name="Geller-Mcgrath D.E."/>
            <person name="Sieber C.M.K."/>
            <person name="Emerson J.B."/>
            <person name="Anantharaman K."/>
            <person name="Thomas B.C."/>
            <person name="Malmstrom R."/>
            <person name="Stieglmeier M."/>
            <person name="Klingl A."/>
            <person name="Woyke T."/>
            <person name="Ryan C.M."/>
            <person name="Banfield J.F."/>
        </authorList>
    </citation>
    <scope>NUCLEOTIDE SEQUENCE [LARGE SCALE GENOMIC DNA]</scope>
</reference>
<evidence type="ECO:0000313" key="3">
    <source>
        <dbReference type="Proteomes" id="UP000229739"/>
    </source>
</evidence>
<comment type="caution">
    <text evidence="2">The sequence shown here is derived from an EMBL/GenBank/DDBJ whole genome shotgun (WGS) entry which is preliminary data.</text>
</comment>
<feature type="region of interest" description="Disordered" evidence="1">
    <location>
        <begin position="343"/>
        <end position="362"/>
    </location>
</feature>
<evidence type="ECO:0000313" key="2">
    <source>
        <dbReference type="EMBL" id="PJC66215.1"/>
    </source>
</evidence>
<feature type="region of interest" description="Disordered" evidence="1">
    <location>
        <begin position="280"/>
        <end position="301"/>
    </location>
</feature>
<dbReference type="EMBL" id="PFQV01000054">
    <property type="protein sequence ID" value="PJC66215.1"/>
    <property type="molecule type" value="Genomic_DNA"/>
</dbReference>
<protein>
    <submittedName>
        <fullName evidence="2">Uncharacterized protein</fullName>
    </submittedName>
</protein>
<dbReference type="Proteomes" id="UP000229739">
    <property type="component" value="Unassembled WGS sequence"/>
</dbReference>
<gene>
    <name evidence="2" type="ORF">CO018_03145</name>
</gene>
<feature type="compositionally biased region" description="Polar residues" evidence="1">
    <location>
        <begin position="343"/>
        <end position="354"/>
    </location>
</feature>
<dbReference type="AlphaFoldDB" id="A0A2M8G3K0"/>
<name>A0A2M8G3K0_9BACT</name>